<dbReference type="AlphaFoldDB" id="A0A0B6ZZ94"/>
<accession>A0A0B6ZZ94</accession>
<protein>
    <submittedName>
        <fullName evidence="1">Uncharacterized protein</fullName>
    </submittedName>
</protein>
<sequence length="90" mass="9974">MIDPETDDEPEYTDVVREDENGGVISLLSLRIIFGISTSSPGFGAEEGLFFVMSAKRGSLALAILYQRLHCFMTIFACNDTRSFQGQFSL</sequence>
<organism evidence="1">
    <name type="scientific">Arion vulgaris</name>
    <dbReference type="NCBI Taxonomy" id="1028688"/>
    <lineage>
        <taxon>Eukaryota</taxon>
        <taxon>Metazoa</taxon>
        <taxon>Spiralia</taxon>
        <taxon>Lophotrochozoa</taxon>
        <taxon>Mollusca</taxon>
        <taxon>Gastropoda</taxon>
        <taxon>Heterobranchia</taxon>
        <taxon>Euthyneura</taxon>
        <taxon>Panpulmonata</taxon>
        <taxon>Eupulmonata</taxon>
        <taxon>Stylommatophora</taxon>
        <taxon>Helicina</taxon>
        <taxon>Arionoidea</taxon>
        <taxon>Arionidae</taxon>
        <taxon>Arion</taxon>
    </lineage>
</organism>
<evidence type="ECO:0000313" key="1">
    <source>
        <dbReference type="EMBL" id="CEK73050.1"/>
    </source>
</evidence>
<dbReference type="EMBL" id="HACG01026185">
    <property type="protein sequence ID" value="CEK73050.1"/>
    <property type="molecule type" value="Transcribed_RNA"/>
</dbReference>
<name>A0A0B6ZZ94_9EUPU</name>
<proteinExistence type="predicted"/>
<reference evidence="1" key="1">
    <citation type="submission" date="2014-12" db="EMBL/GenBank/DDBJ databases">
        <title>Insight into the proteome of Arion vulgaris.</title>
        <authorList>
            <person name="Aradska J."/>
            <person name="Bulat T."/>
            <person name="Smidak R."/>
            <person name="Sarate P."/>
            <person name="Gangsoo J."/>
            <person name="Sialana F."/>
            <person name="Bilban M."/>
            <person name="Lubec G."/>
        </authorList>
    </citation>
    <scope>NUCLEOTIDE SEQUENCE</scope>
    <source>
        <tissue evidence="1">Skin</tissue>
    </source>
</reference>
<gene>
    <name evidence="1" type="primary">ORF85089</name>
</gene>